<comment type="caution">
    <text evidence="2">The sequence shown here is derived from an EMBL/GenBank/DDBJ whole genome shotgun (WGS) entry which is preliminary data.</text>
</comment>
<dbReference type="PROSITE" id="PS51186">
    <property type="entry name" value="GNAT"/>
    <property type="match status" value="1"/>
</dbReference>
<sequence length="135" mass="15362">MSLELTESKDIREEEVVNLYRANKWSSANKPKQLVAALKNSHTLLTVRDKGKLIGLGNAISDGHLVVYYPHLLVLPEYHGKGIGKMIMHRFQEKFKHFHQQILVADGNAIEFYKHCGFSPAGNTQSMWIYTGNDH</sequence>
<keyword evidence="3" id="KW-1185">Reference proteome</keyword>
<dbReference type="Pfam" id="PF13673">
    <property type="entry name" value="Acetyltransf_10"/>
    <property type="match status" value="1"/>
</dbReference>
<evidence type="ECO:0000259" key="1">
    <source>
        <dbReference type="PROSITE" id="PS51186"/>
    </source>
</evidence>
<reference evidence="2" key="1">
    <citation type="submission" date="2023-06" db="EMBL/GenBank/DDBJ databases">
        <title>Genomic of Parafulvivirga corallium.</title>
        <authorList>
            <person name="Wang G."/>
        </authorList>
    </citation>
    <scope>NUCLEOTIDE SEQUENCE</scope>
    <source>
        <strain evidence="2">BMA10</strain>
    </source>
</reference>
<dbReference type="CDD" id="cd04301">
    <property type="entry name" value="NAT_SF"/>
    <property type="match status" value="1"/>
</dbReference>
<dbReference type="SUPFAM" id="SSF55729">
    <property type="entry name" value="Acyl-CoA N-acyltransferases (Nat)"/>
    <property type="match status" value="1"/>
</dbReference>
<evidence type="ECO:0000313" key="2">
    <source>
        <dbReference type="EMBL" id="MDN5203392.1"/>
    </source>
</evidence>
<proteinExistence type="predicted"/>
<dbReference type="InterPro" id="IPR000182">
    <property type="entry name" value="GNAT_dom"/>
</dbReference>
<dbReference type="InterPro" id="IPR016181">
    <property type="entry name" value="Acyl_CoA_acyltransferase"/>
</dbReference>
<dbReference type="PANTHER" id="PTHR43233:SF1">
    <property type="entry name" value="FAMILY N-ACETYLTRANSFERASE, PUTATIVE (AFU_ORTHOLOGUE AFUA_6G03350)-RELATED"/>
    <property type="match status" value="1"/>
</dbReference>
<organism evidence="2 3">
    <name type="scientific">Splendidivirga corallicola</name>
    <dbReference type="NCBI Taxonomy" id="3051826"/>
    <lineage>
        <taxon>Bacteria</taxon>
        <taxon>Pseudomonadati</taxon>
        <taxon>Bacteroidota</taxon>
        <taxon>Cytophagia</taxon>
        <taxon>Cytophagales</taxon>
        <taxon>Splendidivirgaceae</taxon>
        <taxon>Splendidivirga</taxon>
    </lineage>
</organism>
<dbReference type="Proteomes" id="UP001172082">
    <property type="component" value="Unassembled WGS sequence"/>
</dbReference>
<gene>
    <name evidence="2" type="ORF">QQ008_18540</name>
</gene>
<dbReference type="PANTHER" id="PTHR43233">
    <property type="entry name" value="FAMILY N-ACETYLTRANSFERASE, PUTATIVE (AFU_ORTHOLOGUE AFUA_6G03350)-RELATED"/>
    <property type="match status" value="1"/>
</dbReference>
<feature type="domain" description="N-acetyltransferase" evidence="1">
    <location>
        <begin position="3"/>
        <end position="135"/>
    </location>
</feature>
<accession>A0ABT8KRK1</accession>
<name>A0ABT8KRK1_9BACT</name>
<dbReference type="RefSeq" id="WP_346753415.1">
    <property type="nucleotide sequence ID" value="NZ_JAUJEA010000007.1"/>
</dbReference>
<evidence type="ECO:0000313" key="3">
    <source>
        <dbReference type="Proteomes" id="UP001172082"/>
    </source>
</evidence>
<protein>
    <submittedName>
        <fullName evidence="2">GNAT family N-acetyltransferase</fullName>
    </submittedName>
</protein>
<dbReference type="Gene3D" id="3.40.630.30">
    <property type="match status" value="1"/>
</dbReference>
<dbReference type="EMBL" id="JAUJEA010000007">
    <property type="protein sequence ID" value="MDN5203392.1"/>
    <property type="molecule type" value="Genomic_DNA"/>
</dbReference>
<dbReference type="InterPro" id="IPR053144">
    <property type="entry name" value="Acetyltransferase_Butenolide"/>
</dbReference>